<dbReference type="AlphaFoldDB" id="A0A2S7WRB5"/>
<evidence type="ECO:0000313" key="1">
    <source>
        <dbReference type="EMBL" id="PQJ79841.1"/>
    </source>
</evidence>
<dbReference type="EMBL" id="MSCN01000001">
    <property type="protein sequence ID" value="PQJ79841.1"/>
    <property type="molecule type" value="Genomic_DNA"/>
</dbReference>
<gene>
    <name evidence="1" type="ORF">BTO18_11930</name>
</gene>
<keyword evidence="2" id="KW-1185">Reference proteome</keyword>
<sequence>MERNPIKTIMKQFYRISMLTLTFIFLSSCVSIKFEDVTPFQIYSSNYYISKDRKETKIYVSYSSKDKIDFKNIYFLNQKSKLTKRTIAGKTYIFASFPTYFKRDIILDNNSTKEFSNSIPNSKKTPFKLQEKEIVINYKEAGKIKYHKILSIKKVEEKIF</sequence>
<organism evidence="1 2">
    <name type="scientific">Polaribacter porphyrae</name>
    <dbReference type="NCBI Taxonomy" id="1137780"/>
    <lineage>
        <taxon>Bacteria</taxon>
        <taxon>Pseudomonadati</taxon>
        <taxon>Bacteroidota</taxon>
        <taxon>Flavobacteriia</taxon>
        <taxon>Flavobacteriales</taxon>
        <taxon>Flavobacteriaceae</taxon>
    </lineage>
</organism>
<dbReference type="PROSITE" id="PS51257">
    <property type="entry name" value="PROKAR_LIPOPROTEIN"/>
    <property type="match status" value="1"/>
</dbReference>
<accession>A0A2S7WRB5</accession>
<reference evidence="1 2" key="1">
    <citation type="submission" date="2016-12" db="EMBL/GenBank/DDBJ databases">
        <title>Trade-off between light-utilization and light-protection in marine flavobacteria.</title>
        <authorList>
            <person name="Kumagai Y."/>
            <person name="Yoshizawa S."/>
            <person name="Kogure K."/>
            <person name="Iwasaki W."/>
        </authorList>
    </citation>
    <scope>NUCLEOTIDE SEQUENCE [LARGE SCALE GENOMIC DNA]</scope>
    <source>
        <strain evidence="1 2">NBRC 108759</strain>
    </source>
</reference>
<comment type="caution">
    <text evidence="1">The sequence shown here is derived from an EMBL/GenBank/DDBJ whole genome shotgun (WGS) entry which is preliminary data.</text>
</comment>
<dbReference type="Proteomes" id="UP000238882">
    <property type="component" value="Unassembled WGS sequence"/>
</dbReference>
<evidence type="ECO:0008006" key="3">
    <source>
        <dbReference type="Google" id="ProtNLM"/>
    </source>
</evidence>
<evidence type="ECO:0000313" key="2">
    <source>
        <dbReference type="Proteomes" id="UP000238882"/>
    </source>
</evidence>
<protein>
    <recommendedName>
        <fullName evidence="3">Lipoprotein</fullName>
    </recommendedName>
</protein>
<proteinExistence type="predicted"/>
<name>A0A2S7WRB5_9FLAO</name>